<dbReference type="InterPro" id="IPR057666">
    <property type="entry name" value="DrpA_SLOG"/>
</dbReference>
<gene>
    <name evidence="4" type="primary">dprA</name>
    <name evidence="4" type="ORF">EAV92_04940</name>
</gene>
<dbReference type="InterPro" id="IPR036388">
    <property type="entry name" value="WH-like_DNA-bd_sf"/>
</dbReference>
<comment type="similarity">
    <text evidence="1">Belongs to the DprA/Smf family.</text>
</comment>
<dbReference type="KEGG" id="coh:EAV92_04940"/>
<feature type="domain" description="DprA winged helix" evidence="3">
    <location>
        <begin position="304"/>
        <end position="361"/>
    </location>
</feature>
<feature type="domain" description="Smf/DprA SLOG" evidence="2">
    <location>
        <begin position="82"/>
        <end position="291"/>
    </location>
</feature>
<protein>
    <submittedName>
        <fullName evidence="4">DNA-protecting protein DprA</fullName>
    </submittedName>
</protein>
<dbReference type="Gene3D" id="1.10.10.10">
    <property type="entry name" value="Winged helix-like DNA-binding domain superfamily/Winged helix DNA-binding domain"/>
    <property type="match status" value="1"/>
</dbReference>
<dbReference type="RefSeq" id="WP_123040029.1">
    <property type="nucleotide sequence ID" value="NZ_CP033433.1"/>
</dbReference>
<dbReference type="Pfam" id="PF02481">
    <property type="entry name" value="DNA_processg_A"/>
    <property type="match status" value="1"/>
</dbReference>
<dbReference type="NCBIfam" id="TIGR00732">
    <property type="entry name" value="dprA"/>
    <property type="match status" value="1"/>
</dbReference>
<dbReference type="EMBL" id="CP033433">
    <property type="protein sequence ID" value="AYQ71968.1"/>
    <property type="molecule type" value="Genomic_DNA"/>
</dbReference>
<evidence type="ECO:0000259" key="3">
    <source>
        <dbReference type="Pfam" id="PF17782"/>
    </source>
</evidence>
<dbReference type="SUPFAM" id="SSF102405">
    <property type="entry name" value="MCP/YpsA-like"/>
    <property type="match status" value="1"/>
</dbReference>
<dbReference type="InterPro" id="IPR003488">
    <property type="entry name" value="DprA"/>
</dbReference>
<dbReference type="AlphaFoldDB" id="A0A3G3JUP8"/>
<dbReference type="Pfam" id="PF17782">
    <property type="entry name" value="WHD_DprA"/>
    <property type="match status" value="1"/>
</dbReference>
<keyword evidence="5" id="KW-1185">Reference proteome</keyword>
<dbReference type="Gene3D" id="3.40.50.450">
    <property type="match status" value="1"/>
</dbReference>
<dbReference type="PANTHER" id="PTHR43022:SF1">
    <property type="entry name" value="PROTEIN SMF"/>
    <property type="match status" value="1"/>
</dbReference>
<dbReference type="PANTHER" id="PTHR43022">
    <property type="entry name" value="PROTEIN SMF"/>
    <property type="match status" value="1"/>
</dbReference>
<accession>A0A3G3JUP8</accession>
<dbReference type="Proteomes" id="UP000269097">
    <property type="component" value="Chromosome"/>
</dbReference>
<evidence type="ECO:0000313" key="4">
    <source>
        <dbReference type="EMBL" id="AYQ71968.1"/>
    </source>
</evidence>
<proteinExistence type="inferred from homology"/>
<dbReference type="GO" id="GO:0009294">
    <property type="term" value="P:DNA-mediated transformation"/>
    <property type="evidence" value="ECO:0007669"/>
    <property type="project" value="InterPro"/>
</dbReference>
<name>A0A3G3JUP8_9BACL</name>
<sequence length="367" mass="39943">MEIKVISRETLAALHETDGIGWITIRDLLADREKPPIRPGMREGDLRDYGLKPKQASALAKNLDAARMEERRANFERQGISYVTLADPDYPARLRRTEDPPPVLYYKGNSEMFARPSIAVVGTRLATAYGKHVTEQFSAAFAERGFAVVSGLAKGIDTCAHKGALHRSGGTIAVLGTPVDRIYPPENRQLYRDIADKGLIVSEAPPGTPYHPGMFPSRNRIIAGLALAVLVTEAPEESGALITASQAIEAERPVFVVPGPVTSPRSRGGMLMLKDGTANPVLDPEDVISRFNAFVSDNGPSRTANAHAESMSEEEDVIYRLVLEEPRSVDELAAAVGIPFGQLHAVLLSLQMKRRIQRLPGSEYASL</sequence>
<dbReference type="InterPro" id="IPR041614">
    <property type="entry name" value="DprA_WH"/>
</dbReference>
<evidence type="ECO:0000256" key="1">
    <source>
        <dbReference type="ARBA" id="ARBA00006525"/>
    </source>
</evidence>
<reference evidence="4 5" key="1">
    <citation type="submission" date="2018-10" db="EMBL/GenBank/DDBJ databases">
        <title>Genome Sequence of Cohnella sp.</title>
        <authorList>
            <person name="Srinivasan S."/>
            <person name="Kim M.K."/>
        </authorList>
    </citation>
    <scope>NUCLEOTIDE SEQUENCE [LARGE SCALE GENOMIC DNA]</scope>
    <source>
        <strain evidence="4 5">18JY8-7</strain>
    </source>
</reference>
<evidence type="ECO:0000259" key="2">
    <source>
        <dbReference type="Pfam" id="PF02481"/>
    </source>
</evidence>
<evidence type="ECO:0000313" key="5">
    <source>
        <dbReference type="Proteomes" id="UP000269097"/>
    </source>
</evidence>
<organism evidence="4 5">
    <name type="scientific">Cohnella candidum</name>
    <dbReference type="NCBI Taxonomy" id="2674991"/>
    <lineage>
        <taxon>Bacteria</taxon>
        <taxon>Bacillati</taxon>
        <taxon>Bacillota</taxon>
        <taxon>Bacilli</taxon>
        <taxon>Bacillales</taxon>
        <taxon>Paenibacillaceae</taxon>
        <taxon>Cohnella</taxon>
    </lineage>
</organism>